<protein>
    <submittedName>
        <fullName evidence="2">Uncharacterized protein</fullName>
    </submittedName>
</protein>
<keyword evidence="2" id="KW-0614">Plasmid</keyword>
<dbReference type="AlphaFoldDB" id="A0A1L3LV44"/>
<proteinExistence type="predicted"/>
<keyword evidence="3" id="KW-1185">Reference proteome</keyword>
<dbReference type="Proteomes" id="UP000182306">
    <property type="component" value="Plasmid C"/>
</dbReference>
<reference evidence="2 3" key="1">
    <citation type="submission" date="2015-10" db="EMBL/GenBank/DDBJ databases">
        <title>Genomic differences between typical nodule nitrogen-fixing rhizobial strains and those coming from bean seeds.</title>
        <authorList>
            <person name="Peralta H."/>
            <person name="Aguilar-Vera A."/>
            <person name="Diaz R."/>
            <person name="Mora Y."/>
            <person name="Martinez-Batallar G."/>
            <person name="Salazar E."/>
            <person name="Vargas-Lagunas C."/>
            <person name="Encarnacion S."/>
            <person name="Girard L."/>
            <person name="Mora J."/>
        </authorList>
    </citation>
    <scope>NUCLEOTIDE SEQUENCE [LARGE SCALE GENOMIC DNA]</scope>
    <source>
        <strain evidence="2 3">CFNEI 73</strain>
        <plasmid evidence="2 3">C</plasmid>
    </source>
</reference>
<accession>A0A1L3LV44</accession>
<evidence type="ECO:0000313" key="3">
    <source>
        <dbReference type="Proteomes" id="UP000182306"/>
    </source>
</evidence>
<feature type="region of interest" description="Disordered" evidence="1">
    <location>
        <begin position="1"/>
        <end position="28"/>
    </location>
</feature>
<evidence type="ECO:0000313" key="2">
    <source>
        <dbReference type="EMBL" id="APG93916.1"/>
    </source>
</evidence>
<evidence type="ECO:0000256" key="1">
    <source>
        <dbReference type="SAM" id="MobiDB-lite"/>
    </source>
</evidence>
<gene>
    <name evidence="2" type="ORF">SAMCFNEI73_pC0192</name>
</gene>
<dbReference type="EMBL" id="CP013110">
    <property type="protein sequence ID" value="APG93916.1"/>
    <property type="molecule type" value="Genomic_DNA"/>
</dbReference>
<name>A0A1L3LV44_9HYPH</name>
<organism evidence="2 3">
    <name type="scientific">Sinorhizobium americanum</name>
    <dbReference type="NCBI Taxonomy" id="194963"/>
    <lineage>
        <taxon>Bacteria</taxon>
        <taxon>Pseudomonadati</taxon>
        <taxon>Pseudomonadota</taxon>
        <taxon>Alphaproteobacteria</taxon>
        <taxon>Hyphomicrobiales</taxon>
        <taxon>Rhizobiaceae</taxon>
        <taxon>Sinorhizobium/Ensifer group</taxon>
        <taxon>Sinorhizobium</taxon>
    </lineage>
</organism>
<geneLocation type="plasmid" evidence="2 3">
    <name>C</name>
</geneLocation>
<dbReference type="KEGG" id="same:SAMCFNEI73_pC0192"/>
<sequence>MAKGQARSNRETRKPKKDKTVAPVASLQGTTAKFANSGLSLGKKKK</sequence>
<dbReference type="RefSeq" id="WP_162843171.1">
    <property type="nucleotide sequence ID" value="NZ_CP013110.1"/>
</dbReference>